<dbReference type="EMBL" id="PXZO01000073">
    <property type="protein sequence ID" value="PSK01943.1"/>
    <property type="molecule type" value="Genomic_DNA"/>
</dbReference>
<organism evidence="1 2">
    <name type="scientific">Brevibacillus porteri</name>
    <dbReference type="NCBI Taxonomy" id="2126350"/>
    <lineage>
        <taxon>Bacteria</taxon>
        <taxon>Bacillati</taxon>
        <taxon>Bacillota</taxon>
        <taxon>Bacilli</taxon>
        <taxon>Bacillales</taxon>
        <taxon>Paenibacillaceae</taxon>
        <taxon>Brevibacillus</taxon>
    </lineage>
</organism>
<dbReference type="RefSeq" id="WP_106836807.1">
    <property type="nucleotide sequence ID" value="NZ_JARMEW010000051.1"/>
</dbReference>
<accession>A0ABX5FGQ5</accession>
<sequence length="155" mass="18103">MENRALSCIIDLINEAFPSLAILYSLDVWLSGNFKPPVAFIQTQEVSERGNTLTSYQIISDAGIVLHHKKVIKGGQEVYEPIFTEPLRQLLRRERYSYRGKTDGLYINIDNTTFRVRSDKKDRTEITFRFEYTVPIPITDMPRVHTFEIEEDWKS</sequence>
<reference evidence="1 2" key="1">
    <citation type="submission" date="2018-03" db="EMBL/GenBank/DDBJ databases">
        <title>Brevisbacillus phylogenomics.</title>
        <authorList>
            <person name="Dunlap C."/>
        </authorList>
    </citation>
    <scope>NUCLEOTIDE SEQUENCE [LARGE SCALE GENOMIC DNA]</scope>
    <source>
        <strain evidence="1 2">NRRL B-41110</strain>
    </source>
</reference>
<dbReference type="Proteomes" id="UP000241645">
    <property type="component" value="Unassembled WGS sequence"/>
</dbReference>
<protein>
    <submittedName>
        <fullName evidence="1">Uncharacterized protein</fullName>
    </submittedName>
</protein>
<proteinExistence type="predicted"/>
<name>A0ABX5FGQ5_9BACL</name>
<gene>
    <name evidence="1" type="ORF">C7R92_31035</name>
</gene>
<evidence type="ECO:0000313" key="1">
    <source>
        <dbReference type="EMBL" id="PSK01943.1"/>
    </source>
</evidence>
<comment type="caution">
    <text evidence="1">The sequence shown here is derived from an EMBL/GenBank/DDBJ whole genome shotgun (WGS) entry which is preliminary data.</text>
</comment>
<dbReference type="GeneID" id="95754503"/>
<keyword evidence="2" id="KW-1185">Reference proteome</keyword>
<evidence type="ECO:0000313" key="2">
    <source>
        <dbReference type="Proteomes" id="UP000241645"/>
    </source>
</evidence>